<dbReference type="Proteomes" id="UP001139534">
    <property type="component" value="Unassembled WGS sequence"/>
</dbReference>
<dbReference type="AlphaFoldDB" id="A0A9X1Y059"/>
<dbReference type="InterPro" id="IPR014729">
    <property type="entry name" value="Rossmann-like_a/b/a_fold"/>
</dbReference>
<evidence type="ECO:0000313" key="3">
    <source>
        <dbReference type="EMBL" id="MCK8486848.1"/>
    </source>
</evidence>
<dbReference type="PANTHER" id="PTHR30336">
    <property type="entry name" value="INNER MEMBRANE PROTEIN, PROBABLE PERMEASE"/>
    <property type="match status" value="1"/>
</dbReference>
<reference evidence="3" key="1">
    <citation type="submission" date="2022-04" db="EMBL/GenBank/DDBJ databases">
        <authorList>
            <person name="Seo M.-J."/>
        </authorList>
    </citation>
    <scope>NUCLEOTIDE SEQUENCE</scope>
    <source>
        <strain evidence="3">MBLB2552</strain>
    </source>
</reference>
<evidence type="ECO:0000256" key="1">
    <source>
        <dbReference type="SAM" id="Phobius"/>
    </source>
</evidence>
<keyword evidence="1" id="KW-1133">Transmembrane helix</keyword>
<dbReference type="Pfam" id="PF02698">
    <property type="entry name" value="DUF218"/>
    <property type="match status" value="1"/>
</dbReference>
<dbReference type="InterPro" id="IPR051599">
    <property type="entry name" value="Cell_Envelope_Assoc"/>
</dbReference>
<organism evidence="3 4">
    <name type="scientific">Paenibacillus mellifer</name>
    <dbReference type="NCBI Taxonomy" id="2937794"/>
    <lineage>
        <taxon>Bacteria</taxon>
        <taxon>Bacillati</taxon>
        <taxon>Bacillota</taxon>
        <taxon>Bacilli</taxon>
        <taxon>Bacillales</taxon>
        <taxon>Paenibacillaceae</taxon>
        <taxon>Paenibacillus</taxon>
    </lineage>
</organism>
<dbReference type="RefSeq" id="WP_248551050.1">
    <property type="nucleotide sequence ID" value="NZ_JALPRK010000004.1"/>
</dbReference>
<dbReference type="InterPro" id="IPR003848">
    <property type="entry name" value="DUF218"/>
</dbReference>
<dbReference type="GO" id="GO:0005886">
    <property type="term" value="C:plasma membrane"/>
    <property type="evidence" value="ECO:0007669"/>
    <property type="project" value="TreeGrafter"/>
</dbReference>
<keyword evidence="1" id="KW-0472">Membrane</keyword>
<dbReference type="Gene3D" id="3.40.50.620">
    <property type="entry name" value="HUPs"/>
    <property type="match status" value="1"/>
</dbReference>
<feature type="transmembrane region" description="Helical" evidence="1">
    <location>
        <begin position="27"/>
        <end position="47"/>
    </location>
</feature>
<gene>
    <name evidence="3" type="ORF">M0651_06625</name>
</gene>
<proteinExistence type="predicted"/>
<dbReference type="EMBL" id="JALPRK010000004">
    <property type="protein sequence ID" value="MCK8486848.1"/>
    <property type="molecule type" value="Genomic_DNA"/>
</dbReference>
<evidence type="ECO:0000259" key="2">
    <source>
        <dbReference type="Pfam" id="PF02698"/>
    </source>
</evidence>
<sequence length="228" mass="25527">MRYAKPSENGLLGKTQKKRSGSVRKRMFRWGLVIFLLGIGWMLFTLAQIGSVERNPAANSAISEPADVGIVLGAALWGDEPSPGLRERLEQSLKDFEAGKFHLFLLTGGLDTPHSKYTEAEGMANYLEAHGVPRDKMLLENKATSTYENLKFSRELMMERGLTSALIVTHTYHGNRALEIARALDYEEPRLSLTETKVLKPIPNTVREILAYTKWKLDQIGLAIGLIR</sequence>
<accession>A0A9X1Y059</accession>
<keyword evidence="1" id="KW-0812">Transmembrane</keyword>
<dbReference type="CDD" id="cd06259">
    <property type="entry name" value="YdcF-like"/>
    <property type="match status" value="1"/>
</dbReference>
<evidence type="ECO:0000313" key="4">
    <source>
        <dbReference type="Proteomes" id="UP001139534"/>
    </source>
</evidence>
<keyword evidence="4" id="KW-1185">Reference proteome</keyword>
<feature type="domain" description="DUF218" evidence="2">
    <location>
        <begin position="67"/>
        <end position="186"/>
    </location>
</feature>
<name>A0A9X1Y059_9BACL</name>
<protein>
    <submittedName>
        <fullName evidence="3">YdcF family protein</fullName>
    </submittedName>
</protein>
<comment type="caution">
    <text evidence="3">The sequence shown here is derived from an EMBL/GenBank/DDBJ whole genome shotgun (WGS) entry which is preliminary data.</text>
</comment>
<dbReference type="PANTHER" id="PTHR30336:SF20">
    <property type="entry name" value="DUF218 DOMAIN-CONTAINING PROTEIN"/>
    <property type="match status" value="1"/>
</dbReference>